<keyword evidence="4" id="KW-1185">Reference proteome</keyword>
<evidence type="ECO:0000256" key="2">
    <source>
        <dbReference type="SAM" id="Phobius"/>
    </source>
</evidence>
<gene>
    <name evidence="3" type="ORF">XENORESO_022166</name>
</gene>
<feature type="region of interest" description="Disordered" evidence="1">
    <location>
        <begin position="1"/>
        <end position="24"/>
    </location>
</feature>
<sequence length="112" mass="11945">MNSTDLNSTTTFTGRTVTSSSALGSPSPFTTQAAKTAFQVVTTVTPAGSDGTLIAVVIVLILVTVAVVAFLLYRYLCHNKGDYRTTGEVAPGEDPDEDFSNQAESEKKEYFI</sequence>
<evidence type="ECO:0000256" key="1">
    <source>
        <dbReference type="SAM" id="MobiDB-lite"/>
    </source>
</evidence>
<keyword evidence="2" id="KW-0812">Transmembrane</keyword>
<name>A0ABV0X7U4_9TELE</name>
<proteinExistence type="predicted"/>
<reference evidence="3 4" key="1">
    <citation type="submission" date="2021-06" db="EMBL/GenBank/DDBJ databases">
        <authorList>
            <person name="Palmer J.M."/>
        </authorList>
    </citation>
    <scope>NUCLEOTIDE SEQUENCE [LARGE SCALE GENOMIC DNA]</scope>
    <source>
        <strain evidence="3 4">XR_2019</strain>
        <tissue evidence="3">Muscle</tissue>
    </source>
</reference>
<protein>
    <submittedName>
        <fullName evidence="3">Uncharacterized protein</fullName>
    </submittedName>
</protein>
<accession>A0ABV0X7U4</accession>
<evidence type="ECO:0000313" key="3">
    <source>
        <dbReference type="EMBL" id="MEQ2277243.1"/>
    </source>
</evidence>
<evidence type="ECO:0000313" key="4">
    <source>
        <dbReference type="Proteomes" id="UP001444071"/>
    </source>
</evidence>
<feature type="compositionally biased region" description="Low complexity" evidence="1">
    <location>
        <begin position="8"/>
        <end position="21"/>
    </location>
</feature>
<organism evidence="3 4">
    <name type="scientific">Xenotaenia resolanae</name>
    <dbReference type="NCBI Taxonomy" id="208358"/>
    <lineage>
        <taxon>Eukaryota</taxon>
        <taxon>Metazoa</taxon>
        <taxon>Chordata</taxon>
        <taxon>Craniata</taxon>
        <taxon>Vertebrata</taxon>
        <taxon>Euteleostomi</taxon>
        <taxon>Actinopterygii</taxon>
        <taxon>Neopterygii</taxon>
        <taxon>Teleostei</taxon>
        <taxon>Neoteleostei</taxon>
        <taxon>Acanthomorphata</taxon>
        <taxon>Ovalentaria</taxon>
        <taxon>Atherinomorphae</taxon>
        <taxon>Cyprinodontiformes</taxon>
        <taxon>Goodeidae</taxon>
        <taxon>Xenotaenia</taxon>
    </lineage>
</organism>
<dbReference type="Proteomes" id="UP001444071">
    <property type="component" value="Unassembled WGS sequence"/>
</dbReference>
<keyword evidence="2" id="KW-0472">Membrane</keyword>
<dbReference type="EMBL" id="JAHRIM010091074">
    <property type="protein sequence ID" value="MEQ2277243.1"/>
    <property type="molecule type" value="Genomic_DNA"/>
</dbReference>
<keyword evidence="2" id="KW-1133">Transmembrane helix</keyword>
<comment type="caution">
    <text evidence="3">The sequence shown here is derived from an EMBL/GenBank/DDBJ whole genome shotgun (WGS) entry which is preliminary data.</text>
</comment>
<feature type="transmembrane region" description="Helical" evidence="2">
    <location>
        <begin position="53"/>
        <end position="76"/>
    </location>
</feature>
<feature type="region of interest" description="Disordered" evidence="1">
    <location>
        <begin position="82"/>
        <end position="112"/>
    </location>
</feature>